<sequence length="184" mass="19978">MSTATLTRKPSPRPRTVSREPQPRRPAGPLRRVLAAAVVVSLLGGAAVLVGLRLHGASAIEDARASAVDAGRRYATSIATYDFRDSAANLNGVVATSTEKFAAEYRESSTQLMQLITQYQATSQGTVLDAAATEVTADRAVVLAFVDQTIRNTNLKEPRVDRSRMRLVLLRSGDEWRLDEITLL</sequence>
<comment type="caution">
    <text evidence="5">The sequence shown here is derived from an EMBL/GenBank/DDBJ whole genome shotgun (WGS) entry which is preliminary data.</text>
</comment>
<keyword evidence="2 4" id="KW-0472">Membrane</keyword>
<dbReference type="GO" id="GO:0016020">
    <property type="term" value="C:membrane"/>
    <property type="evidence" value="ECO:0007669"/>
    <property type="project" value="UniProtKB-SubCell"/>
</dbReference>
<dbReference type="RefSeq" id="WP_130475376.1">
    <property type="nucleotide sequence ID" value="NZ_SFCC01000005.1"/>
</dbReference>
<evidence type="ECO:0000256" key="4">
    <source>
        <dbReference type="SAM" id="Phobius"/>
    </source>
</evidence>
<keyword evidence="6" id="KW-1185">Reference proteome</keyword>
<reference evidence="5 6" key="1">
    <citation type="submission" date="2019-02" db="EMBL/GenBank/DDBJ databases">
        <title>Draft genome sequence of Amycolatopsis sp. 8-3EHSu isolated from roots of Suaeda maritima.</title>
        <authorList>
            <person name="Duangmal K."/>
            <person name="Chantavorakit T."/>
        </authorList>
    </citation>
    <scope>NUCLEOTIDE SEQUENCE [LARGE SCALE GENOMIC DNA]</scope>
    <source>
        <strain evidence="5 6">8-3EHSu</strain>
    </source>
</reference>
<dbReference type="EMBL" id="SFCC01000005">
    <property type="protein sequence ID" value="RZQ63851.1"/>
    <property type="molecule type" value="Genomic_DNA"/>
</dbReference>
<dbReference type="AlphaFoldDB" id="A0A4Q7J842"/>
<evidence type="ECO:0008006" key="7">
    <source>
        <dbReference type="Google" id="ProtNLM"/>
    </source>
</evidence>
<dbReference type="OrthoDB" id="5188486at2"/>
<comment type="subcellular location">
    <subcellularLocation>
        <location evidence="1">Membrane</location>
    </subcellularLocation>
</comment>
<accession>A0A4Q7J842</accession>
<keyword evidence="4" id="KW-0812">Transmembrane</keyword>
<evidence type="ECO:0000256" key="3">
    <source>
        <dbReference type="SAM" id="MobiDB-lite"/>
    </source>
</evidence>
<evidence type="ECO:0000256" key="2">
    <source>
        <dbReference type="ARBA" id="ARBA00023136"/>
    </source>
</evidence>
<feature type="transmembrane region" description="Helical" evidence="4">
    <location>
        <begin position="33"/>
        <end position="54"/>
    </location>
</feature>
<organism evidence="5 6">
    <name type="scientific">Amycolatopsis suaedae</name>
    <dbReference type="NCBI Taxonomy" id="2510978"/>
    <lineage>
        <taxon>Bacteria</taxon>
        <taxon>Bacillati</taxon>
        <taxon>Actinomycetota</taxon>
        <taxon>Actinomycetes</taxon>
        <taxon>Pseudonocardiales</taxon>
        <taxon>Pseudonocardiaceae</taxon>
        <taxon>Amycolatopsis</taxon>
    </lineage>
</organism>
<dbReference type="PANTHER" id="PTHR37042">
    <property type="entry name" value="OUTER MEMBRANE PROTEIN RV1973"/>
    <property type="match status" value="1"/>
</dbReference>
<keyword evidence="4" id="KW-1133">Transmembrane helix</keyword>
<name>A0A4Q7J842_9PSEU</name>
<protein>
    <recommendedName>
        <fullName evidence="7">Mce-associated membrane protein</fullName>
    </recommendedName>
</protein>
<dbReference type="Proteomes" id="UP000292003">
    <property type="component" value="Unassembled WGS sequence"/>
</dbReference>
<evidence type="ECO:0000256" key="1">
    <source>
        <dbReference type="ARBA" id="ARBA00004370"/>
    </source>
</evidence>
<dbReference type="PANTHER" id="PTHR37042:SF4">
    <property type="entry name" value="OUTER MEMBRANE PROTEIN RV1973"/>
    <property type="match status" value="1"/>
</dbReference>
<proteinExistence type="predicted"/>
<evidence type="ECO:0000313" key="5">
    <source>
        <dbReference type="EMBL" id="RZQ63851.1"/>
    </source>
</evidence>
<feature type="region of interest" description="Disordered" evidence="3">
    <location>
        <begin position="1"/>
        <end position="28"/>
    </location>
</feature>
<evidence type="ECO:0000313" key="6">
    <source>
        <dbReference type="Proteomes" id="UP000292003"/>
    </source>
</evidence>
<gene>
    <name evidence="5" type="ORF">EWH70_11880</name>
</gene>